<accession>B2A6P2</accession>
<evidence type="ECO:0000313" key="3">
    <source>
        <dbReference type="EMBL" id="ACB84175.1"/>
    </source>
</evidence>
<dbReference type="FunCoup" id="B2A6P2">
    <property type="interactions" value="17"/>
</dbReference>
<dbReference type="Pfam" id="PF02517">
    <property type="entry name" value="Rce1-like"/>
    <property type="match status" value="1"/>
</dbReference>
<feature type="transmembrane region" description="Helical" evidence="1">
    <location>
        <begin position="235"/>
        <end position="258"/>
    </location>
</feature>
<dbReference type="InterPro" id="IPR052710">
    <property type="entry name" value="CAAX_protease"/>
</dbReference>
<dbReference type="PANTHER" id="PTHR36435">
    <property type="entry name" value="SLR1288 PROTEIN"/>
    <property type="match status" value="1"/>
</dbReference>
<feature type="transmembrane region" description="Helical" evidence="1">
    <location>
        <begin position="92"/>
        <end position="116"/>
    </location>
</feature>
<evidence type="ECO:0000256" key="1">
    <source>
        <dbReference type="SAM" id="Phobius"/>
    </source>
</evidence>
<sequence length="269" mass="30319">MRFVRLSAIILFVIAVYFLSNVLSGLLMGFYYAVLAEETSSMAQINLYITENILLSMTIASIIGIIIYLVYLSVRGDRPGEFLEFNPTNVPIVVMSLVLGAGVALFLNSIFAAIEIERFFGEEMEMLQDVIDRGGLGIRFLSVGIVIPIFEEVMYRGMIFNDLKRNLNMNLAILIQAIIFGILHANLYQFVYVVPAGILLALVYQWTATLLAPILIHISWNSMSLVMNEYFPGEILAFVNYGLIVVGFLLILVSTTFIKNQPRRNKYIF</sequence>
<dbReference type="GO" id="GO:0080120">
    <property type="term" value="P:CAAX-box protein maturation"/>
    <property type="evidence" value="ECO:0007669"/>
    <property type="project" value="UniProtKB-ARBA"/>
</dbReference>
<feature type="domain" description="CAAX prenyl protease 2/Lysostaphin resistance protein A-like" evidence="2">
    <location>
        <begin position="139"/>
        <end position="223"/>
    </location>
</feature>
<dbReference type="PANTHER" id="PTHR36435:SF1">
    <property type="entry name" value="CAAX AMINO TERMINAL PROTEASE FAMILY PROTEIN"/>
    <property type="match status" value="1"/>
</dbReference>
<dbReference type="OrthoDB" id="4177129at2"/>
<dbReference type="STRING" id="457570.Nther_0580"/>
<feature type="transmembrane region" description="Helical" evidence="1">
    <location>
        <begin position="6"/>
        <end position="32"/>
    </location>
</feature>
<keyword evidence="4" id="KW-1185">Reference proteome</keyword>
<dbReference type="KEGG" id="nth:Nther_0580"/>
<name>B2A6P2_NATTJ</name>
<keyword evidence="1" id="KW-0472">Membrane</keyword>
<reference evidence="3 4" key="2">
    <citation type="journal article" date="2011" name="J. Bacteriol.">
        <title>Complete genome sequence of the anaerobic, halophilic alkalithermophile Natranaerobius thermophilus JW/NM-WN-LF.</title>
        <authorList>
            <person name="Zhao B."/>
            <person name="Mesbah N.M."/>
            <person name="Dalin E."/>
            <person name="Goodwin L."/>
            <person name="Nolan M."/>
            <person name="Pitluck S."/>
            <person name="Chertkov O."/>
            <person name="Brettin T.S."/>
            <person name="Han J."/>
            <person name="Larimer F.W."/>
            <person name="Land M.L."/>
            <person name="Hauser L."/>
            <person name="Kyrpides N."/>
            <person name="Wiegel J."/>
        </authorList>
    </citation>
    <scope>NUCLEOTIDE SEQUENCE [LARGE SCALE GENOMIC DNA]</scope>
    <source>
        <strain evidence="4">ATCC BAA-1301 / DSM 18059 / JW/NM-WN-LF</strain>
    </source>
</reference>
<protein>
    <submittedName>
        <fullName evidence="3">Abortive infection protein</fullName>
    </submittedName>
</protein>
<feature type="transmembrane region" description="Helical" evidence="1">
    <location>
        <begin position="53"/>
        <end position="72"/>
    </location>
</feature>
<dbReference type="InParanoid" id="B2A6P2"/>
<feature type="transmembrane region" description="Helical" evidence="1">
    <location>
        <begin position="167"/>
        <end position="183"/>
    </location>
</feature>
<dbReference type="RefSeq" id="WP_012447061.1">
    <property type="nucleotide sequence ID" value="NC_010718.1"/>
</dbReference>
<dbReference type="GO" id="GO:0004175">
    <property type="term" value="F:endopeptidase activity"/>
    <property type="evidence" value="ECO:0007669"/>
    <property type="project" value="UniProtKB-ARBA"/>
</dbReference>
<reference evidence="3 4" key="1">
    <citation type="submission" date="2008-04" db="EMBL/GenBank/DDBJ databases">
        <title>Complete sequence of chromosome of Natranaerobius thermophilus JW/NM-WN-LF.</title>
        <authorList>
            <consortium name="US DOE Joint Genome Institute"/>
            <person name="Copeland A."/>
            <person name="Lucas S."/>
            <person name="Lapidus A."/>
            <person name="Glavina del Rio T."/>
            <person name="Dalin E."/>
            <person name="Tice H."/>
            <person name="Bruce D."/>
            <person name="Goodwin L."/>
            <person name="Pitluck S."/>
            <person name="Chertkov O."/>
            <person name="Brettin T."/>
            <person name="Detter J.C."/>
            <person name="Han C."/>
            <person name="Kuske C.R."/>
            <person name="Schmutz J."/>
            <person name="Larimer F."/>
            <person name="Land M."/>
            <person name="Hauser L."/>
            <person name="Kyrpides N."/>
            <person name="Lykidis A."/>
            <person name="Mesbah N.M."/>
            <person name="Wiegel J."/>
        </authorList>
    </citation>
    <scope>NUCLEOTIDE SEQUENCE [LARGE SCALE GENOMIC DNA]</scope>
    <source>
        <strain evidence="4">ATCC BAA-1301 / DSM 18059 / JW/NM-WN-LF</strain>
    </source>
</reference>
<keyword evidence="1" id="KW-0812">Transmembrane</keyword>
<gene>
    <name evidence="3" type="ordered locus">Nther_0580</name>
</gene>
<dbReference type="InterPro" id="IPR003675">
    <property type="entry name" value="Rce1/LyrA-like_dom"/>
</dbReference>
<feature type="transmembrane region" description="Helical" evidence="1">
    <location>
        <begin position="190"/>
        <end position="215"/>
    </location>
</feature>
<dbReference type="eggNOG" id="COG1266">
    <property type="taxonomic scope" value="Bacteria"/>
</dbReference>
<dbReference type="HOGENOM" id="CLU_1060420_0_0_9"/>
<feature type="transmembrane region" description="Helical" evidence="1">
    <location>
        <begin position="136"/>
        <end position="155"/>
    </location>
</feature>
<organism evidence="3 4">
    <name type="scientific">Natranaerobius thermophilus (strain ATCC BAA-1301 / DSM 18059 / JW/NM-WN-LF)</name>
    <dbReference type="NCBI Taxonomy" id="457570"/>
    <lineage>
        <taxon>Bacteria</taxon>
        <taxon>Bacillati</taxon>
        <taxon>Bacillota</taxon>
        <taxon>Clostridia</taxon>
        <taxon>Natranaerobiales</taxon>
        <taxon>Natranaerobiaceae</taxon>
        <taxon>Natranaerobius</taxon>
    </lineage>
</organism>
<dbReference type="EMBL" id="CP001034">
    <property type="protein sequence ID" value="ACB84175.1"/>
    <property type="molecule type" value="Genomic_DNA"/>
</dbReference>
<keyword evidence="1" id="KW-1133">Transmembrane helix</keyword>
<evidence type="ECO:0000313" key="4">
    <source>
        <dbReference type="Proteomes" id="UP000001683"/>
    </source>
</evidence>
<proteinExistence type="predicted"/>
<evidence type="ECO:0000259" key="2">
    <source>
        <dbReference type="Pfam" id="PF02517"/>
    </source>
</evidence>
<dbReference type="Proteomes" id="UP000001683">
    <property type="component" value="Chromosome"/>
</dbReference>
<dbReference type="AlphaFoldDB" id="B2A6P2"/>